<dbReference type="InterPro" id="IPR002699">
    <property type="entry name" value="V_ATPase_D"/>
</dbReference>
<dbReference type="PATRIC" id="fig|656366.3.peg.1252"/>
<protein>
    <recommendedName>
        <fullName evidence="6">V/A-type H+-transporting ATPase subunit D</fullName>
    </recommendedName>
</protein>
<dbReference type="RefSeq" id="WP_062006432.1">
    <property type="nucleotide sequence ID" value="NZ_CP012677.1"/>
</dbReference>
<keyword evidence="5" id="KW-1185">Reference proteome</keyword>
<keyword evidence="3" id="KW-0406">Ion transport</keyword>
<organism evidence="4 5">
    <name type="scientific">Arthrobacter alpinus</name>
    <dbReference type="NCBI Taxonomy" id="656366"/>
    <lineage>
        <taxon>Bacteria</taxon>
        <taxon>Bacillati</taxon>
        <taxon>Actinomycetota</taxon>
        <taxon>Actinomycetes</taxon>
        <taxon>Micrococcales</taxon>
        <taxon>Micrococcaceae</taxon>
        <taxon>Arthrobacter</taxon>
    </lineage>
</organism>
<evidence type="ECO:0000313" key="5">
    <source>
        <dbReference type="Proteomes" id="UP000062833"/>
    </source>
</evidence>
<sequence>MTAMGRAAKVQLERRLESAHHGARLLDRKQHLLADQLERLQRRSETTQAEWEALATEAARWLRRSAALDGSARIEAAAPQDTATVVVRWGNAMGVSYPEDPQCELPELPAAGGSSALSYAASVHQGALLAGVRHASVQRAQLLLAAELAATRTRQRAVENRWIPRLENELLAIRRQLDAQELEESLRLRWAADRTTADRNAGD</sequence>
<comment type="similarity">
    <text evidence="1">Belongs to the V-ATPase D subunit family.</text>
</comment>
<dbReference type="Proteomes" id="UP000062833">
    <property type="component" value="Chromosome"/>
</dbReference>
<keyword evidence="2" id="KW-0813">Transport</keyword>
<evidence type="ECO:0000256" key="2">
    <source>
        <dbReference type="ARBA" id="ARBA00022448"/>
    </source>
</evidence>
<dbReference type="Pfam" id="PF01813">
    <property type="entry name" value="ATP-synt_D"/>
    <property type="match status" value="1"/>
</dbReference>
<evidence type="ECO:0000256" key="3">
    <source>
        <dbReference type="ARBA" id="ARBA00023065"/>
    </source>
</evidence>
<dbReference type="EMBL" id="CP012677">
    <property type="protein sequence ID" value="ALE91971.1"/>
    <property type="molecule type" value="Genomic_DNA"/>
</dbReference>
<name>A0A0M4RN46_9MICC</name>
<dbReference type="GO" id="GO:0046961">
    <property type="term" value="F:proton-transporting ATPase activity, rotational mechanism"/>
    <property type="evidence" value="ECO:0007669"/>
    <property type="project" value="InterPro"/>
</dbReference>
<dbReference type="Gene3D" id="1.10.287.3240">
    <property type="match status" value="1"/>
</dbReference>
<dbReference type="AlphaFoldDB" id="A0A0M4RN46"/>
<reference evidence="5" key="1">
    <citation type="submission" date="2015-09" db="EMBL/GenBank/DDBJ databases">
        <title>Complete genome of Arthrobacter alpinus strain R3.8.</title>
        <authorList>
            <person name="See-Too W.S."/>
            <person name="Chan K.G."/>
        </authorList>
    </citation>
    <scope>NUCLEOTIDE SEQUENCE [LARGE SCALE GENOMIC DNA]</scope>
    <source>
        <strain evidence="5">R3.8</strain>
    </source>
</reference>
<evidence type="ECO:0000313" key="4">
    <source>
        <dbReference type="EMBL" id="ALE91971.1"/>
    </source>
</evidence>
<dbReference type="PANTHER" id="PTHR11671">
    <property type="entry name" value="V-TYPE ATP SYNTHASE SUBUNIT D"/>
    <property type="match status" value="1"/>
</dbReference>
<proteinExistence type="inferred from homology"/>
<dbReference type="OrthoDB" id="3481653at2"/>
<evidence type="ECO:0000256" key="1">
    <source>
        <dbReference type="ARBA" id="ARBA00005850"/>
    </source>
</evidence>
<evidence type="ECO:0008006" key="6">
    <source>
        <dbReference type="Google" id="ProtNLM"/>
    </source>
</evidence>
<accession>A0A0M4RN46</accession>
<gene>
    <name evidence="4" type="ORF">AOC05_05865</name>
</gene>
<dbReference type="KEGG" id="aaq:AOC05_05865"/>